<dbReference type="EMBL" id="FQZT01000010">
    <property type="protein sequence ID" value="SHJ56485.1"/>
    <property type="molecule type" value="Genomic_DNA"/>
</dbReference>
<dbReference type="RefSeq" id="WP_072909227.1">
    <property type="nucleotide sequence ID" value="NZ_FQZT01000010.1"/>
</dbReference>
<keyword evidence="1" id="KW-0408">Iron</keyword>
<sequence>MEENKEIREEIEAGSDRRTFMKKGAVVSVPLVLSAFSRPVLAERCGLSGLTSGNLSGHEDDQCVLGLSPGAWKNRMAGKNDKEVLWPAPFTLSTPYHDATYGFAGNLFGDASMYEVLFLTDYSVYPPGAHFVAALLNAYYFDDYVLSVADVHQLWGEYLLSDYTTLDELGGFIDFNSFLDTTWT</sequence>
<keyword evidence="3" id="KW-1185">Reference proteome</keyword>
<protein>
    <submittedName>
        <fullName evidence="2">Uncharacterized protein</fullName>
    </submittedName>
</protein>
<gene>
    <name evidence="2" type="ORF">SAMN02745165_02661</name>
</gene>
<evidence type="ECO:0000256" key="1">
    <source>
        <dbReference type="ARBA" id="ARBA00023014"/>
    </source>
</evidence>
<dbReference type="OrthoDB" id="6195511at2"/>
<evidence type="ECO:0000313" key="3">
    <source>
        <dbReference type="Proteomes" id="UP000184171"/>
    </source>
</evidence>
<accession>A0A1M6KBZ3</accession>
<keyword evidence="1" id="KW-0411">Iron-sulfur</keyword>
<organism evidence="2 3">
    <name type="scientific">Malonomonas rubra DSM 5091</name>
    <dbReference type="NCBI Taxonomy" id="1122189"/>
    <lineage>
        <taxon>Bacteria</taxon>
        <taxon>Pseudomonadati</taxon>
        <taxon>Thermodesulfobacteriota</taxon>
        <taxon>Desulfuromonadia</taxon>
        <taxon>Desulfuromonadales</taxon>
        <taxon>Geopsychrobacteraceae</taxon>
        <taxon>Malonomonas</taxon>
    </lineage>
</organism>
<dbReference type="InterPro" id="IPR006311">
    <property type="entry name" value="TAT_signal"/>
</dbReference>
<dbReference type="AlphaFoldDB" id="A0A1M6KBZ3"/>
<dbReference type="GO" id="GO:0051536">
    <property type="term" value="F:iron-sulfur cluster binding"/>
    <property type="evidence" value="ECO:0007669"/>
    <property type="project" value="UniProtKB-KW"/>
</dbReference>
<dbReference type="Proteomes" id="UP000184171">
    <property type="component" value="Unassembled WGS sequence"/>
</dbReference>
<name>A0A1M6KBZ3_MALRU</name>
<evidence type="ECO:0000313" key="2">
    <source>
        <dbReference type="EMBL" id="SHJ56485.1"/>
    </source>
</evidence>
<dbReference type="PROSITE" id="PS51318">
    <property type="entry name" value="TAT"/>
    <property type="match status" value="1"/>
</dbReference>
<proteinExistence type="predicted"/>
<reference evidence="2 3" key="1">
    <citation type="submission" date="2016-11" db="EMBL/GenBank/DDBJ databases">
        <authorList>
            <person name="Jaros S."/>
            <person name="Januszkiewicz K."/>
            <person name="Wedrychowicz H."/>
        </authorList>
    </citation>
    <scope>NUCLEOTIDE SEQUENCE [LARGE SCALE GENOMIC DNA]</scope>
    <source>
        <strain evidence="2 3">DSM 5091</strain>
    </source>
</reference>
<keyword evidence="1" id="KW-0479">Metal-binding</keyword>